<gene>
    <name evidence="1" type="ORF">BJY18_003765</name>
</gene>
<evidence type="ECO:0000313" key="1">
    <source>
        <dbReference type="EMBL" id="MBB4686280.1"/>
    </source>
</evidence>
<dbReference type="PANTHER" id="PTHR43431">
    <property type="entry name" value="OXIDOREDUCTASE, SHORT CHAIN DEHYDROGENASE/REDUCTASE FAMILY (AFU_ORTHOLOGUE AFUA_5G14000)"/>
    <property type="match status" value="1"/>
</dbReference>
<dbReference type="EMBL" id="JACHMG010000001">
    <property type="protein sequence ID" value="MBB4686280.1"/>
    <property type="molecule type" value="Genomic_DNA"/>
</dbReference>
<comment type="caution">
    <text evidence="1">The sequence shown here is derived from an EMBL/GenBank/DDBJ whole genome shotgun (WGS) entry which is preliminary data.</text>
</comment>
<dbReference type="InterPro" id="IPR002347">
    <property type="entry name" value="SDR_fam"/>
</dbReference>
<dbReference type="AlphaFoldDB" id="A0A840IWP9"/>
<keyword evidence="2" id="KW-1185">Reference proteome</keyword>
<protein>
    <submittedName>
        <fullName evidence="1">NAD(P)-dependent dehydrogenase (Short-subunit alcohol dehydrogenase family)</fullName>
    </submittedName>
</protein>
<evidence type="ECO:0000313" key="2">
    <source>
        <dbReference type="Proteomes" id="UP000581769"/>
    </source>
</evidence>
<name>A0A840IWP9_9PSEU</name>
<sequence>MTKPTAVILGVGPGLGLSMAHRFGQAGHDVALVSRSDTRHAGYLAGLSEAGITAEAFTGDVYTDLGSTLDAVTERFGRIDVVYYGPAALGPDSLPKPILETGPADVRQAMNVLYPAVEVVEATLPGMLERGTGGFLFAGGLSVVRPMPAMGSLAVAGAALHHYAKTLHEGLAGTGVYAGSLVIGGLVERGDIYQMMTAQQGKNGDAGNHTLNPDEIADVAWKLYSDRESAEAVFDVLG</sequence>
<dbReference type="PANTHER" id="PTHR43431:SF7">
    <property type="entry name" value="OXIDOREDUCTASE, SHORT CHAIN DEHYDROGENASE_REDUCTASE FAMILY (AFU_ORTHOLOGUE AFUA_5G14000)"/>
    <property type="match status" value="1"/>
</dbReference>
<dbReference type="InterPro" id="IPR036291">
    <property type="entry name" value="NAD(P)-bd_dom_sf"/>
</dbReference>
<dbReference type="SUPFAM" id="SSF51735">
    <property type="entry name" value="NAD(P)-binding Rossmann-fold domains"/>
    <property type="match status" value="1"/>
</dbReference>
<organism evidence="1 2">
    <name type="scientific">Amycolatopsis jiangsuensis</name>
    <dbReference type="NCBI Taxonomy" id="1181879"/>
    <lineage>
        <taxon>Bacteria</taxon>
        <taxon>Bacillati</taxon>
        <taxon>Actinomycetota</taxon>
        <taxon>Actinomycetes</taxon>
        <taxon>Pseudonocardiales</taxon>
        <taxon>Pseudonocardiaceae</taxon>
        <taxon>Amycolatopsis</taxon>
    </lineage>
</organism>
<dbReference type="RefSeq" id="WP_184781174.1">
    <property type="nucleotide sequence ID" value="NZ_JACHMG010000001.1"/>
</dbReference>
<dbReference type="Proteomes" id="UP000581769">
    <property type="component" value="Unassembled WGS sequence"/>
</dbReference>
<dbReference type="Gene3D" id="3.40.50.720">
    <property type="entry name" value="NAD(P)-binding Rossmann-like Domain"/>
    <property type="match status" value="1"/>
</dbReference>
<dbReference type="Pfam" id="PF00106">
    <property type="entry name" value="adh_short"/>
    <property type="match status" value="1"/>
</dbReference>
<proteinExistence type="predicted"/>
<accession>A0A840IWP9</accession>
<reference evidence="1 2" key="1">
    <citation type="submission" date="2020-08" db="EMBL/GenBank/DDBJ databases">
        <title>Sequencing the genomes of 1000 actinobacteria strains.</title>
        <authorList>
            <person name="Klenk H.-P."/>
        </authorList>
    </citation>
    <scope>NUCLEOTIDE SEQUENCE [LARGE SCALE GENOMIC DNA]</scope>
    <source>
        <strain evidence="1 2">DSM 45859</strain>
    </source>
</reference>